<evidence type="ECO:0000313" key="2">
    <source>
        <dbReference type="EMBL" id="KAH7981846.1"/>
    </source>
</evidence>
<feature type="region of interest" description="Disordered" evidence="1">
    <location>
        <begin position="272"/>
        <end position="358"/>
    </location>
</feature>
<name>A0A9D4QG73_RHISA</name>
<keyword evidence="3" id="KW-1185">Reference proteome</keyword>
<feature type="compositionally biased region" description="Low complexity" evidence="1">
    <location>
        <begin position="215"/>
        <end position="224"/>
    </location>
</feature>
<sequence>MSTGAIPKRPRRRKIKAKLSFGSSSGGTSGLPCHLKANLTELIALLETPQKGQGDELRPGLMRDAIEEAGTSPAATISDSYETQRSSKPADGHSKASSSAVVDHQRSYAGDDEAVRMAKPEPRALTELDESDIVRQLREVLQKKGPSQEDDLLGAVSPSQAELVLEVYGTMTAFLDKRPGFNVVHEDLYSFVYYEDPDGELQSGSSSHTKKENTSGSSGSNSGGRQNAVDWEGVPDRACSTSSSKPAHDSAFLGERHEVQGEEEKQVLKNAGNQVLSSSQSGAVQTVRKASDAESQTQRCDVSRIVESMPTPKNQGADVAPPKGKMKTLGQSPEKPQPPRANSAMLHHASPPELPRRSAELKNSTIVKEMKHNYTNGAITKTKIEEKLSRIVRMVKKRQPDIAEQDIRKQIDDSRKSLGGLSGMTFNDIVALVLGRLGAVPENMEDRVDSASKKKTLS</sequence>
<dbReference type="Proteomes" id="UP000821837">
    <property type="component" value="Chromosome 1"/>
</dbReference>
<dbReference type="AlphaFoldDB" id="A0A9D4QG73"/>
<dbReference type="VEuPathDB" id="VectorBase:RSAN_033908"/>
<protein>
    <submittedName>
        <fullName evidence="2">Uncharacterized protein</fullName>
    </submittedName>
</protein>
<dbReference type="EMBL" id="JABSTV010001245">
    <property type="protein sequence ID" value="KAH7981846.1"/>
    <property type="molecule type" value="Genomic_DNA"/>
</dbReference>
<comment type="caution">
    <text evidence="2">The sequence shown here is derived from an EMBL/GenBank/DDBJ whole genome shotgun (WGS) entry which is preliminary data.</text>
</comment>
<proteinExistence type="predicted"/>
<feature type="region of interest" description="Disordered" evidence="1">
    <location>
        <begin position="48"/>
        <end position="131"/>
    </location>
</feature>
<feature type="region of interest" description="Disordered" evidence="1">
    <location>
        <begin position="199"/>
        <end position="250"/>
    </location>
</feature>
<gene>
    <name evidence="2" type="ORF">HPB52_001265</name>
</gene>
<feature type="compositionally biased region" description="Polar residues" evidence="1">
    <location>
        <begin position="272"/>
        <end position="284"/>
    </location>
</feature>
<reference evidence="2" key="2">
    <citation type="submission" date="2021-09" db="EMBL/GenBank/DDBJ databases">
        <authorList>
            <person name="Jia N."/>
            <person name="Wang J."/>
            <person name="Shi W."/>
            <person name="Du L."/>
            <person name="Sun Y."/>
            <person name="Zhan W."/>
            <person name="Jiang J."/>
            <person name="Wang Q."/>
            <person name="Zhang B."/>
            <person name="Ji P."/>
            <person name="Sakyi L.B."/>
            <person name="Cui X."/>
            <person name="Yuan T."/>
            <person name="Jiang B."/>
            <person name="Yang W."/>
            <person name="Lam T.T.-Y."/>
            <person name="Chang Q."/>
            <person name="Ding S."/>
            <person name="Wang X."/>
            <person name="Zhu J."/>
            <person name="Ruan X."/>
            <person name="Zhao L."/>
            <person name="Wei J."/>
            <person name="Que T."/>
            <person name="Du C."/>
            <person name="Cheng J."/>
            <person name="Dai P."/>
            <person name="Han X."/>
            <person name="Huang E."/>
            <person name="Gao Y."/>
            <person name="Liu J."/>
            <person name="Shao H."/>
            <person name="Ye R."/>
            <person name="Li L."/>
            <person name="Wei W."/>
            <person name="Wang X."/>
            <person name="Wang C."/>
            <person name="Huo Q."/>
            <person name="Li W."/>
            <person name="Guo W."/>
            <person name="Chen H."/>
            <person name="Chen S."/>
            <person name="Zhou L."/>
            <person name="Zhou L."/>
            <person name="Ni X."/>
            <person name="Tian J."/>
            <person name="Zhou Y."/>
            <person name="Sheng Y."/>
            <person name="Liu T."/>
            <person name="Pan Y."/>
            <person name="Xia L."/>
            <person name="Li J."/>
            <person name="Zhao F."/>
            <person name="Cao W."/>
        </authorList>
    </citation>
    <scope>NUCLEOTIDE SEQUENCE</scope>
    <source>
        <strain evidence="2">Rsan-2018</strain>
        <tissue evidence="2">Larvae</tissue>
    </source>
</reference>
<feature type="compositionally biased region" description="Polar residues" evidence="1">
    <location>
        <begin position="73"/>
        <end position="87"/>
    </location>
</feature>
<feature type="region of interest" description="Disordered" evidence="1">
    <location>
        <begin position="1"/>
        <end position="33"/>
    </location>
</feature>
<feature type="compositionally biased region" description="Basic residues" evidence="1">
    <location>
        <begin position="8"/>
        <end position="17"/>
    </location>
</feature>
<organism evidence="2 3">
    <name type="scientific">Rhipicephalus sanguineus</name>
    <name type="common">Brown dog tick</name>
    <name type="synonym">Ixodes sanguineus</name>
    <dbReference type="NCBI Taxonomy" id="34632"/>
    <lineage>
        <taxon>Eukaryota</taxon>
        <taxon>Metazoa</taxon>
        <taxon>Ecdysozoa</taxon>
        <taxon>Arthropoda</taxon>
        <taxon>Chelicerata</taxon>
        <taxon>Arachnida</taxon>
        <taxon>Acari</taxon>
        <taxon>Parasitiformes</taxon>
        <taxon>Ixodida</taxon>
        <taxon>Ixodoidea</taxon>
        <taxon>Ixodidae</taxon>
        <taxon>Rhipicephalinae</taxon>
        <taxon>Rhipicephalus</taxon>
        <taxon>Rhipicephalus</taxon>
    </lineage>
</organism>
<reference evidence="2" key="1">
    <citation type="journal article" date="2020" name="Cell">
        <title>Large-Scale Comparative Analyses of Tick Genomes Elucidate Their Genetic Diversity and Vector Capacities.</title>
        <authorList>
            <consortium name="Tick Genome and Microbiome Consortium (TIGMIC)"/>
            <person name="Jia N."/>
            <person name="Wang J."/>
            <person name="Shi W."/>
            <person name="Du L."/>
            <person name="Sun Y."/>
            <person name="Zhan W."/>
            <person name="Jiang J.F."/>
            <person name="Wang Q."/>
            <person name="Zhang B."/>
            <person name="Ji P."/>
            <person name="Bell-Sakyi L."/>
            <person name="Cui X.M."/>
            <person name="Yuan T.T."/>
            <person name="Jiang B.G."/>
            <person name="Yang W.F."/>
            <person name="Lam T.T."/>
            <person name="Chang Q.C."/>
            <person name="Ding S.J."/>
            <person name="Wang X.J."/>
            <person name="Zhu J.G."/>
            <person name="Ruan X.D."/>
            <person name="Zhao L."/>
            <person name="Wei J.T."/>
            <person name="Ye R.Z."/>
            <person name="Que T.C."/>
            <person name="Du C.H."/>
            <person name="Zhou Y.H."/>
            <person name="Cheng J.X."/>
            <person name="Dai P.F."/>
            <person name="Guo W.B."/>
            <person name="Han X.H."/>
            <person name="Huang E.J."/>
            <person name="Li L.F."/>
            <person name="Wei W."/>
            <person name="Gao Y.C."/>
            <person name="Liu J.Z."/>
            <person name="Shao H.Z."/>
            <person name="Wang X."/>
            <person name="Wang C.C."/>
            <person name="Yang T.C."/>
            <person name="Huo Q.B."/>
            <person name="Li W."/>
            <person name="Chen H.Y."/>
            <person name="Chen S.E."/>
            <person name="Zhou L.G."/>
            <person name="Ni X.B."/>
            <person name="Tian J.H."/>
            <person name="Sheng Y."/>
            <person name="Liu T."/>
            <person name="Pan Y.S."/>
            <person name="Xia L.Y."/>
            <person name="Li J."/>
            <person name="Zhao F."/>
            <person name="Cao W.C."/>
        </authorList>
    </citation>
    <scope>NUCLEOTIDE SEQUENCE</scope>
    <source>
        <strain evidence="2">Rsan-2018</strain>
    </source>
</reference>
<accession>A0A9D4QG73</accession>
<evidence type="ECO:0000313" key="3">
    <source>
        <dbReference type="Proteomes" id="UP000821837"/>
    </source>
</evidence>
<feature type="compositionally biased region" description="Basic and acidic residues" evidence="1">
    <location>
        <begin position="113"/>
        <end position="131"/>
    </location>
</feature>
<evidence type="ECO:0000256" key="1">
    <source>
        <dbReference type="SAM" id="MobiDB-lite"/>
    </source>
</evidence>